<name>A0A8X6HQX1_TRICU</name>
<gene>
    <name evidence="6" type="primary">Orct</name>
    <name evidence="6" type="ORF">TNCT_669961</name>
</gene>
<dbReference type="SUPFAM" id="SSF103473">
    <property type="entry name" value="MFS general substrate transporter"/>
    <property type="match status" value="1"/>
</dbReference>
<evidence type="ECO:0000256" key="5">
    <source>
        <dbReference type="SAM" id="Phobius"/>
    </source>
</evidence>
<dbReference type="OrthoDB" id="6430074at2759"/>
<protein>
    <submittedName>
        <fullName evidence="6">Organic cation transporter protein</fullName>
    </submittedName>
</protein>
<dbReference type="PANTHER" id="PTHR24064">
    <property type="entry name" value="SOLUTE CARRIER FAMILY 22 MEMBER"/>
    <property type="match status" value="1"/>
</dbReference>
<keyword evidence="7" id="KW-1185">Reference proteome</keyword>
<comment type="caution">
    <text evidence="6">The sequence shown here is derived from an EMBL/GenBank/DDBJ whole genome shotgun (WGS) entry which is preliminary data.</text>
</comment>
<evidence type="ECO:0000256" key="4">
    <source>
        <dbReference type="ARBA" id="ARBA00023136"/>
    </source>
</evidence>
<evidence type="ECO:0000313" key="6">
    <source>
        <dbReference type="EMBL" id="GFR28258.1"/>
    </source>
</evidence>
<reference evidence="6" key="1">
    <citation type="submission" date="2020-07" db="EMBL/GenBank/DDBJ databases">
        <title>Multicomponent nature underlies the extraordinary mechanical properties of spider dragline silk.</title>
        <authorList>
            <person name="Kono N."/>
            <person name="Nakamura H."/>
            <person name="Mori M."/>
            <person name="Yoshida Y."/>
            <person name="Ohtoshi R."/>
            <person name="Malay A.D."/>
            <person name="Moran D.A.P."/>
            <person name="Tomita M."/>
            <person name="Numata K."/>
            <person name="Arakawa K."/>
        </authorList>
    </citation>
    <scope>NUCLEOTIDE SEQUENCE</scope>
</reference>
<feature type="non-terminal residue" evidence="6">
    <location>
        <position position="1"/>
    </location>
</feature>
<dbReference type="GO" id="GO:0022857">
    <property type="term" value="F:transmembrane transporter activity"/>
    <property type="evidence" value="ECO:0007669"/>
    <property type="project" value="InterPro"/>
</dbReference>
<dbReference type="InterPro" id="IPR005828">
    <property type="entry name" value="MFS_sugar_transport-like"/>
</dbReference>
<comment type="subcellular location">
    <subcellularLocation>
        <location evidence="1">Membrane</location>
        <topology evidence="1">Multi-pass membrane protein</topology>
    </subcellularLocation>
</comment>
<dbReference type="InterPro" id="IPR036259">
    <property type="entry name" value="MFS_trans_sf"/>
</dbReference>
<evidence type="ECO:0000256" key="2">
    <source>
        <dbReference type="ARBA" id="ARBA00022692"/>
    </source>
</evidence>
<feature type="transmembrane region" description="Helical" evidence="5">
    <location>
        <begin position="38"/>
        <end position="57"/>
    </location>
</feature>
<accession>A0A8X6HQX1</accession>
<feature type="transmembrane region" description="Helical" evidence="5">
    <location>
        <begin position="6"/>
        <end position="26"/>
    </location>
</feature>
<dbReference type="GO" id="GO:0016020">
    <property type="term" value="C:membrane"/>
    <property type="evidence" value="ECO:0007669"/>
    <property type="project" value="UniProtKB-SubCell"/>
</dbReference>
<dbReference type="Pfam" id="PF00083">
    <property type="entry name" value="Sugar_tr"/>
    <property type="match status" value="1"/>
</dbReference>
<proteinExistence type="predicted"/>
<dbReference type="Gene3D" id="1.20.1250.20">
    <property type="entry name" value="MFS general substrate transporter like domains"/>
    <property type="match status" value="1"/>
</dbReference>
<keyword evidence="3 5" id="KW-1133">Transmembrane helix</keyword>
<organism evidence="6 7">
    <name type="scientific">Trichonephila clavata</name>
    <name type="common">Joro spider</name>
    <name type="synonym">Nephila clavata</name>
    <dbReference type="NCBI Taxonomy" id="2740835"/>
    <lineage>
        <taxon>Eukaryota</taxon>
        <taxon>Metazoa</taxon>
        <taxon>Ecdysozoa</taxon>
        <taxon>Arthropoda</taxon>
        <taxon>Chelicerata</taxon>
        <taxon>Arachnida</taxon>
        <taxon>Araneae</taxon>
        <taxon>Araneomorphae</taxon>
        <taxon>Entelegynae</taxon>
        <taxon>Araneoidea</taxon>
        <taxon>Nephilidae</taxon>
        <taxon>Trichonephila</taxon>
    </lineage>
</organism>
<keyword evidence="2 5" id="KW-0812">Transmembrane</keyword>
<dbReference type="AlphaFoldDB" id="A0A8X6HQX1"/>
<evidence type="ECO:0000313" key="7">
    <source>
        <dbReference type="Proteomes" id="UP000887116"/>
    </source>
</evidence>
<sequence length="131" mass="14284">PWWLGVSLSLFGKFCISCAFGIIYVFTAEIFPTIVRNVGLGSASVSARVGSIIAPFVRELGKATHPVVPQIFFGILAAIGGFLVLFLPETNNCSVPDTFKDMAEISRKGHPEKKRETVVALQEVDKKELTE</sequence>
<evidence type="ECO:0000256" key="3">
    <source>
        <dbReference type="ARBA" id="ARBA00022989"/>
    </source>
</evidence>
<dbReference type="EMBL" id="BMAO01028940">
    <property type="protein sequence ID" value="GFR28258.1"/>
    <property type="molecule type" value="Genomic_DNA"/>
</dbReference>
<evidence type="ECO:0000256" key="1">
    <source>
        <dbReference type="ARBA" id="ARBA00004141"/>
    </source>
</evidence>
<keyword evidence="4 5" id="KW-0472">Membrane</keyword>
<feature type="transmembrane region" description="Helical" evidence="5">
    <location>
        <begin position="69"/>
        <end position="87"/>
    </location>
</feature>
<dbReference type="Proteomes" id="UP000887116">
    <property type="component" value="Unassembled WGS sequence"/>
</dbReference>